<dbReference type="InterPro" id="IPR018060">
    <property type="entry name" value="HTH_AraC"/>
</dbReference>
<dbReference type="PANTHER" id="PTHR46796">
    <property type="entry name" value="HTH-TYPE TRANSCRIPTIONAL ACTIVATOR RHAS-RELATED"/>
    <property type="match status" value="1"/>
</dbReference>
<dbReference type="NCBIfam" id="NF011868">
    <property type="entry name" value="PRK15340.1"/>
    <property type="match status" value="1"/>
</dbReference>
<feature type="domain" description="HTH araC/xylS-type" evidence="4">
    <location>
        <begin position="152"/>
        <end position="253"/>
    </location>
</feature>
<dbReference type="GeneID" id="58561972"/>
<dbReference type="PROSITE" id="PS01124">
    <property type="entry name" value="HTH_ARAC_FAMILY_2"/>
    <property type="match status" value="1"/>
</dbReference>
<dbReference type="Pfam" id="PF12833">
    <property type="entry name" value="HTH_18"/>
    <property type="match status" value="1"/>
</dbReference>
<accession>A0AAD0RVX0</accession>
<dbReference type="InterPro" id="IPR050204">
    <property type="entry name" value="AraC_XylS_family_regulators"/>
</dbReference>
<gene>
    <name evidence="5" type="primary">invF</name>
    <name evidence="5" type="ORF">D1345_20470</name>
</gene>
<dbReference type="KEGG" id="crz:D1345_20470"/>
<dbReference type="SUPFAM" id="SSF46689">
    <property type="entry name" value="Homeodomain-like"/>
    <property type="match status" value="1"/>
</dbReference>
<keyword evidence="3" id="KW-0804">Transcription</keyword>
<keyword evidence="6" id="KW-1185">Reference proteome</keyword>
<proteinExistence type="predicted"/>
<name>A0AAD0RVX0_9NEIS</name>
<organism evidence="5 6">
    <name type="scientific">Chromobacterium rhizoryzae</name>
    <dbReference type="NCBI Taxonomy" id="1778675"/>
    <lineage>
        <taxon>Bacteria</taxon>
        <taxon>Pseudomonadati</taxon>
        <taxon>Pseudomonadota</taxon>
        <taxon>Betaproteobacteria</taxon>
        <taxon>Neisseriales</taxon>
        <taxon>Chromobacteriaceae</taxon>
        <taxon>Chromobacterium</taxon>
    </lineage>
</organism>
<dbReference type="SMART" id="SM00342">
    <property type="entry name" value="HTH_ARAC"/>
    <property type="match status" value="1"/>
</dbReference>
<evidence type="ECO:0000256" key="1">
    <source>
        <dbReference type="ARBA" id="ARBA00023015"/>
    </source>
</evidence>
<dbReference type="InterPro" id="IPR009057">
    <property type="entry name" value="Homeodomain-like_sf"/>
</dbReference>
<dbReference type="GO" id="GO:0043565">
    <property type="term" value="F:sequence-specific DNA binding"/>
    <property type="evidence" value="ECO:0007669"/>
    <property type="project" value="InterPro"/>
</dbReference>
<protein>
    <submittedName>
        <fullName evidence="5">AraC family transcriptional regulator InvF</fullName>
    </submittedName>
</protein>
<dbReference type="Gene3D" id="1.10.10.60">
    <property type="entry name" value="Homeodomain-like"/>
    <property type="match status" value="1"/>
</dbReference>
<keyword evidence="2" id="KW-0238">DNA-binding</keyword>
<dbReference type="AlphaFoldDB" id="A0AAD0RVX0"/>
<dbReference type="Proteomes" id="UP000259465">
    <property type="component" value="Chromosome"/>
</dbReference>
<dbReference type="EMBL" id="CP031968">
    <property type="protein sequence ID" value="AXT48390.1"/>
    <property type="molecule type" value="Genomic_DNA"/>
</dbReference>
<reference evidence="5 6" key="1">
    <citation type="submission" date="2018-08" db="EMBL/GenBank/DDBJ databases">
        <title>Complete genome sequence of JP2-74.</title>
        <authorList>
            <person name="Wu L."/>
        </authorList>
    </citation>
    <scope>NUCLEOTIDE SEQUENCE [LARGE SCALE GENOMIC DNA]</scope>
    <source>
        <strain evidence="5 6">JP2-74</strain>
    </source>
</reference>
<evidence type="ECO:0000259" key="4">
    <source>
        <dbReference type="PROSITE" id="PS01124"/>
    </source>
</evidence>
<dbReference type="RefSeq" id="WP_019100065.1">
    <property type="nucleotide sequence ID" value="NZ_CP031968.1"/>
</dbReference>
<evidence type="ECO:0000256" key="2">
    <source>
        <dbReference type="ARBA" id="ARBA00023125"/>
    </source>
</evidence>
<sequence length="259" mass="28941">MTDNDVLLPLETLEAAAKRCAPAQDVWLLPPRREEARLELSWEEGVETLTLAADWQGLLLLDRVEVSVVAGALPFQPVRLEAFSKLLAFVDEAKADEARDADAPASEARCAQLPLVDLMAWQDRKRCEYWFLLQVLTPSPAFAALLALLRRSESYWLVRFLLAQSVCGDKLQALGERYGVSYSHFRRLCRHALGNAAKTELRDWRMARSLLDVAEGRENLTQVALKHGYASSSHFSNEIKGLIGVSPRGLSNIIQLATK</sequence>
<evidence type="ECO:0000313" key="6">
    <source>
        <dbReference type="Proteomes" id="UP000259465"/>
    </source>
</evidence>
<dbReference type="GO" id="GO:0003700">
    <property type="term" value="F:DNA-binding transcription factor activity"/>
    <property type="evidence" value="ECO:0007669"/>
    <property type="project" value="InterPro"/>
</dbReference>
<evidence type="ECO:0000313" key="5">
    <source>
        <dbReference type="EMBL" id="AXT48390.1"/>
    </source>
</evidence>
<evidence type="ECO:0000256" key="3">
    <source>
        <dbReference type="ARBA" id="ARBA00023163"/>
    </source>
</evidence>
<keyword evidence="1" id="KW-0805">Transcription regulation</keyword>